<evidence type="ECO:0000313" key="1">
    <source>
        <dbReference type="EMBL" id="CAI0545292.1"/>
    </source>
</evidence>
<organism evidence="1 2">
    <name type="scientific">Linum tenue</name>
    <dbReference type="NCBI Taxonomy" id="586396"/>
    <lineage>
        <taxon>Eukaryota</taxon>
        <taxon>Viridiplantae</taxon>
        <taxon>Streptophyta</taxon>
        <taxon>Embryophyta</taxon>
        <taxon>Tracheophyta</taxon>
        <taxon>Spermatophyta</taxon>
        <taxon>Magnoliopsida</taxon>
        <taxon>eudicotyledons</taxon>
        <taxon>Gunneridae</taxon>
        <taxon>Pentapetalae</taxon>
        <taxon>rosids</taxon>
        <taxon>fabids</taxon>
        <taxon>Malpighiales</taxon>
        <taxon>Linaceae</taxon>
        <taxon>Linum</taxon>
    </lineage>
</organism>
<accession>A0AAV0QMK0</accession>
<proteinExistence type="predicted"/>
<name>A0AAV0QMK0_9ROSI</name>
<dbReference type="Proteomes" id="UP001154282">
    <property type="component" value="Unassembled WGS sequence"/>
</dbReference>
<gene>
    <name evidence="1" type="ORF">LITE_LOCUS43523</name>
</gene>
<comment type="caution">
    <text evidence="1">The sequence shown here is derived from an EMBL/GenBank/DDBJ whole genome shotgun (WGS) entry which is preliminary data.</text>
</comment>
<sequence length="91" mass="10486">MAMEMNIIVDREMWGRGEKDKKKVDGEEGIGRTLSQNQLITLPLLDRFLSLARRRGRRERLLNVVVFYSGDVGRTMMSRSKMRFGGARALL</sequence>
<protein>
    <submittedName>
        <fullName evidence="1">Uncharacterized protein</fullName>
    </submittedName>
</protein>
<dbReference type="AlphaFoldDB" id="A0AAV0QMK0"/>
<keyword evidence="2" id="KW-1185">Reference proteome</keyword>
<dbReference type="EMBL" id="CAMGYJ010000009">
    <property type="protein sequence ID" value="CAI0545292.1"/>
    <property type="molecule type" value="Genomic_DNA"/>
</dbReference>
<reference evidence="1" key="1">
    <citation type="submission" date="2022-08" db="EMBL/GenBank/DDBJ databases">
        <authorList>
            <person name="Gutierrez-Valencia J."/>
        </authorList>
    </citation>
    <scope>NUCLEOTIDE SEQUENCE</scope>
</reference>
<evidence type="ECO:0000313" key="2">
    <source>
        <dbReference type="Proteomes" id="UP001154282"/>
    </source>
</evidence>